<feature type="compositionally biased region" description="Low complexity" evidence="3">
    <location>
        <begin position="334"/>
        <end position="343"/>
    </location>
</feature>
<dbReference type="Gene3D" id="1.10.287.650">
    <property type="entry name" value="L27 domain"/>
    <property type="match status" value="1"/>
</dbReference>
<dbReference type="InterPro" id="IPR001452">
    <property type="entry name" value="SH3_domain"/>
</dbReference>
<sequence>MVAVHNSQGPAGAAASSVDRLVSDCVHTLCAELTANDDGFAQLNTVLKHHRFQTLFDLYQIVSRHYSAKLKPYRENAARIVQEVELEVNGVGTSRGSTNVEATAIELLERLSSPNFHALIEAHDTVAAHSFELSLMDIPYEVDEDDGAAVRIVRLMKKNEPLGATIKRLEKNSALVIARVIRGGIADRSGCIGVGDQVIEVNGISVVGKEPIEVVKLINSGDSSVTLKLVPVDRASVAAIPAVAKSPDDPSCSTMLHLRAMFDYSPQEDSLNPCPEASLQFRCGHVLQVVDANDDKWWQARLETGSDTSKVGLIPSWQLQNRKQLSKRSPVHGSSPLPRSISSLRKHRCSKMQ</sequence>
<dbReference type="SUPFAM" id="SSF50156">
    <property type="entry name" value="PDZ domain-like"/>
    <property type="match status" value="1"/>
</dbReference>
<evidence type="ECO:0000256" key="2">
    <source>
        <dbReference type="PROSITE-ProRule" id="PRU00192"/>
    </source>
</evidence>
<dbReference type="Pfam" id="PF00018">
    <property type="entry name" value="SH3_1"/>
    <property type="match status" value="1"/>
</dbReference>
<dbReference type="Gene3D" id="2.30.30.40">
    <property type="entry name" value="SH3 Domains"/>
    <property type="match status" value="1"/>
</dbReference>
<evidence type="ECO:0000313" key="7">
    <source>
        <dbReference type="EMBL" id="VDP18507.1"/>
    </source>
</evidence>
<evidence type="ECO:0000259" key="4">
    <source>
        <dbReference type="PROSITE" id="PS50002"/>
    </source>
</evidence>
<dbReference type="SMART" id="SM00326">
    <property type="entry name" value="SH3"/>
    <property type="match status" value="1"/>
</dbReference>
<dbReference type="WBParaSite" id="SBAD_0000898301-mRNA-1">
    <property type="protein sequence ID" value="SBAD_0000898301-mRNA-1"/>
    <property type="gene ID" value="SBAD_0000898301"/>
</dbReference>
<evidence type="ECO:0000313" key="8">
    <source>
        <dbReference type="Proteomes" id="UP000270296"/>
    </source>
</evidence>
<reference evidence="9" key="1">
    <citation type="submission" date="2016-06" db="UniProtKB">
        <authorList>
            <consortium name="WormBaseParasite"/>
        </authorList>
    </citation>
    <scope>IDENTIFICATION</scope>
</reference>
<accession>A0A183IYH2</accession>
<keyword evidence="8" id="KW-1185">Reference proteome</keyword>
<dbReference type="Pfam" id="PF02828">
    <property type="entry name" value="L27"/>
    <property type="match status" value="1"/>
</dbReference>
<evidence type="ECO:0000256" key="3">
    <source>
        <dbReference type="SAM" id="MobiDB-lite"/>
    </source>
</evidence>
<evidence type="ECO:0000256" key="1">
    <source>
        <dbReference type="ARBA" id="ARBA00022443"/>
    </source>
</evidence>
<protein>
    <submittedName>
        <fullName evidence="9">MAGUK p55 subfamily member 7-like</fullName>
    </submittedName>
</protein>
<dbReference type="OrthoDB" id="439127at2759"/>
<dbReference type="InterPro" id="IPR004172">
    <property type="entry name" value="L27_dom"/>
</dbReference>
<dbReference type="InterPro" id="IPR001478">
    <property type="entry name" value="PDZ"/>
</dbReference>
<dbReference type="Gene3D" id="2.30.42.10">
    <property type="match status" value="1"/>
</dbReference>
<evidence type="ECO:0000313" key="9">
    <source>
        <dbReference type="WBParaSite" id="SBAD_0000898301-mRNA-1"/>
    </source>
</evidence>
<dbReference type="EMBL" id="UZAM01011839">
    <property type="protein sequence ID" value="VDP18507.1"/>
    <property type="molecule type" value="Genomic_DNA"/>
</dbReference>
<dbReference type="PROSITE" id="PS50106">
    <property type="entry name" value="PDZ"/>
    <property type="match status" value="1"/>
</dbReference>
<gene>
    <name evidence="7" type="ORF">SBAD_LOCUS8670</name>
</gene>
<dbReference type="SUPFAM" id="SSF50044">
    <property type="entry name" value="SH3-domain"/>
    <property type="match status" value="1"/>
</dbReference>
<dbReference type="PROSITE" id="PS51022">
    <property type="entry name" value="L27"/>
    <property type="match status" value="1"/>
</dbReference>
<feature type="domain" description="PDZ" evidence="5">
    <location>
        <begin position="152"/>
        <end position="233"/>
    </location>
</feature>
<feature type="compositionally biased region" description="Basic residues" evidence="3">
    <location>
        <begin position="344"/>
        <end position="353"/>
    </location>
</feature>
<dbReference type="AlphaFoldDB" id="A0A183IYH2"/>
<dbReference type="SMART" id="SM00228">
    <property type="entry name" value="PDZ"/>
    <property type="match status" value="1"/>
</dbReference>
<dbReference type="Pfam" id="PF00595">
    <property type="entry name" value="PDZ"/>
    <property type="match status" value="1"/>
</dbReference>
<dbReference type="PANTHER" id="PTHR23122">
    <property type="entry name" value="MEMBRANE-ASSOCIATED GUANYLATE KINASE MAGUK"/>
    <property type="match status" value="1"/>
</dbReference>
<proteinExistence type="predicted"/>
<dbReference type="PROSITE" id="PS50002">
    <property type="entry name" value="SH3"/>
    <property type="match status" value="1"/>
</dbReference>
<dbReference type="CDD" id="cd11862">
    <property type="entry name" value="SH3_MPP"/>
    <property type="match status" value="1"/>
</dbReference>
<evidence type="ECO:0000259" key="6">
    <source>
        <dbReference type="PROSITE" id="PS51022"/>
    </source>
</evidence>
<dbReference type="InterPro" id="IPR036034">
    <property type="entry name" value="PDZ_sf"/>
</dbReference>
<dbReference type="InterPro" id="IPR050716">
    <property type="entry name" value="MAGUK"/>
</dbReference>
<feature type="domain" description="SH3" evidence="4">
    <location>
        <begin position="253"/>
        <end position="324"/>
    </location>
</feature>
<keyword evidence="1 2" id="KW-0728">SH3 domain</keyword>
<organism evidence="9">
    <name type="scientific">Soboliphyme baturini</name>
    <dbReference type="NCBI Taxonomy" id="241478"/>
    <lineage>
        <taxon>Eukaryota</taxon>
        <taxon>Metazoa</taxon>
        <taxon>Ecdysozoa</taxon>
        <taxon>Nematoda</taxon>
        <taxon>Enoplea</taxon>
        <taxon>Dorylaimia</taxon>
        <taxon>Dioctophymatida</taxon>
        <taxon>Dioctophymatoidea</taxon>
        <taxon>Soboliphymatidae</taxon>
        <taxon>Soboliphyme</taxon>
    </lineage>
</organism>
<feature type="region of interest" description="Disordered" evidence="3">
    <location>
        <begin position="323"/>
        <end position="353"/>
    </location>
</feature>
<reference evidence="7 8" key="2">
    <citation type="submission" date="2018-11" db="EMBL/GenBank/DDBJ databases">
        <authorList>
            <consortium name="Pathogen Informatics"/>
        </authorList>
    </citation>
    <scope>NUCLEOTIDE SEQUENCE [LARGE SCALE GENOMIC DNA]</scope>
</reference>
<name>A0A183IYH2_9BILA</name>
<dbReference type="GO" id="GO:0030054">
    <property type="term" value="C:cell junction"/>
    <property type="evidence" value="ECO:0007669"/>
    <property type="project" value="UniProtKB-ARBA"/>
</dbReference>
<dbReference type="Proteomes" id="UP000270296">
    <property type="component" value="Unassembled WGS sequence"/>
</dbReference>
<dbReference type="InterPro" id="IPR036028">
    <property type="entry name" value="SH3-like_dom_sf"/>
</dbReference>
<dbReference type="InterPro" id="IPR014775">
    <property type="entry name" value="L27_C"/>
</dbReference>
<feature type="domain" description="L27" evidence="6">
    <location>
        <begin position="74"/>
        <end position="134"/>
    </location>
</feature>
<evidence type="ECO:0000259" key="5">
    <source>
        <dbReference type="PROSITE" id="PS50106"/>
    </source>
</evidence>